<dbReference type="eggNOG" id="KOG0565">
    <property type="taxonomic scope" value="Eukaryota"/>
</dbReference>
<dbReference type="Gene3D" id="3.60.10.10">
    <property type="entry name" value="Endonuclease/exonuclease/phosphatase"/>
    <property type="match status" value="1"/>
</dbReference>
<dbReference type="OMA" id="QKAWEIK"/>
<dbReference type="GeneTree" id="ENSGT00940000158199"/>
<dbReference type="GO" id="GO:0016791">
    <property type="term" value="F:phosphatase activity"/>
    <property type="evidence" value="ECO:0007669"/>
    <property type="project" value="InterPro"/>
</dbReference>
<evidence type="ECO:0000259" key="1">
    <source>
        <dbReference type="Pfam" id="PF22669"/>
    </source>
</evidence>
<reference evidence="3" key="1">
    <citation type="submission" date="2003-08" db="EMBL/GenBank/DDBJ databases">
        <authorList>
            <person name="Birren B."/>
            <person name="Nusbaum C."/>
            <person name="Abebe A."/>
            <person name="Abouelleil A."/>
            <person name="Adekoya E."/>
            <person name="Ait-zahra M."/>
            <person name="Allen N."/>
            <person name="Allen T."/>
            <person name="An P."/>
            <person name="Anderson M."/>
            <person name="Anderson S."/>
            <person name="Arachchi H."/>
            <person name="Armbruster J."/>
            <person name="Bachantsang P."/>
            <person name="Baldwin J."/>
            <person name="Barry A."/>
            <person name="Bayul T."/>
            <person name="Blitshsteyn B."/>
            <person name="Bloom T."/>
            <person name="Blye J."/>
            <person name="Boguslavskiy L."/>
            <person name="Borowsky M."/>
            <person name="Boukhgalter B."/>
            <person name="Brunache A."/>
            <person name="Butler J."/>
            <person name="Calixte N."/>
            <person name="Calvo S."/>
            <person name="Camarata J."/>
            <person name="Campo K."/>
            <person name="Chang J."/>
            <person name="Cheshatsang Y."/>
            <person name="Citroen M."/>
            <person name="Collymore A."/>
            <person name="Considine T."/>
            <person name="Cook A."/>
            <person name="Cooke P."/>
            <person name="Corum B."/>
            <person name="Cuomo C."/>
            <person name="David R."/>
            <person name="Dawoe T."/>
            <person name="Degray S."/>
            <person name="Dodge S."/>
            <person name="Dooley K."/>
            <person name="Dorje P."/>
            <person name="Dorjee K."/>
            <person name="Dorris L."/>
            <person name="Duffey N."/>
            <person name="Dupes A."/>
            <person name="Elkins T."/>
            <person name="Engels R."/>
            <person name="Erickson J."/>
            <person name="Farina A."/>
            <person name="Faro S."/>
            <person name="Ferreira P."/>
            <person name="Fischer H."/>
            <person name="Fitzgerald M."/>
            <person name="Foley K."/>
            <person name="Gage D."/>
            <person name="Galagan J."/>
            <person name="Gearin G."/>
            <person name="Gnerre S."/>
            <person name="Gnirke A."/>
            <person name="Goyette A."/>
            <person name="Graham J."/>
            <person name="Grandbois E."/>
            <person name="Gyaltsen K."/>
            <person name="Hafez N."/>
            <person name="Hagopian D."/>
            <person name="Hagos B."/>
            <person name="Hall J."/>
            <person name="Hatcher B."/>
            <person name="Heller A."/>
            <person name="Higgins H."/>
            <person name="Honan T."/>
            <person name="Horn A."/>
            <person name="Houde N."/>
            <person name="Hughes L."/>
            <person name="Hulme W."/>
            <person name="Husby E."/>
            <person name="Iliev I."/>
            <person name="Jaffe D."/>
            <person name="Jones C."/>
            <person name="Kamal M."/>
            <person name="Kamat A."/>
            <person name="Kamvysselis M."/>
            <person name="Karlsson E."/>
            <person name="Kells C."/>
            <person name="Kieu A."/>
            <person name="Kisner P."/>
            <person name="Kodira C."/>
            <person name="Kulbokas E."/>
            <person name="Labutti K."/>
            <person name="Lama D."/>
            <person name="Landers T."/>
            <person name="Leger J."/>
            <person name="Levine S."/>
            <person name="Lewis D."/>
            <person name="Lewis T."/>
            <person name="Lindblad-toh K."/>
            <person name="Liu X."/>
            <person name="Lokyitsang T."/>
            <person name="Lokyitsang Y."/>
            <person name="Lucien O."/>
            <person name="Lui A."/>
            <person name="Ma L.J."/>
            <person name="Mabbitt R."/>
            <person name="Macdonald J."/>
            <person name="Maclean C."/>
            <person name="Major J."/>
            <person name="Manning J."/>
            <person name="Marabella R."/>
            <person name="Maru K."/>
            <person name="Matthews C."/>
            <person name="Mauceli E."/>
            <person name="Mccarthy M."/>
            <person name="Mcdonough S."/>
            <person name="Mcghee T."/>
            <person name="Meldrim J."/>
            <person name="Meneus L."/>
            <person name="Mesirov J."/>
            <person name="Mihalev A."/>
            <person name="Mihova T."/>
            <person name="Mikkelsen T."/>
            <person name="Mlenga V."/>
            <person name="Moru K."/>
            <person name="Mozes J."/>
            <person name="Mulrain L."/>
            <person name="Munson G."/>
            <person name="Naylor J."/>
            <person name="Newes C."/>
            <person name="Nguyen C."/>
            <person name="Nguyen N."/>
            <person name="Nguyen T."/>
            <person name="Nicol R."/>
            <person name="Nielsen C."/>
            <person name="Nizzari M."/>
            <person name="Norbu C."/>
            <person name="Norbu N."/>
            <person name="O'donnell P."/>
            <person name="Okoawo O."/>
            <person name="O'leary S."/>
            <person name="Omotosho B."/>
            <person name="O'neill K."/>
            <person name="Osman S."/>
            <person name="Parker S."/>
            <person name="Perrin D."/>
            <person name="Phunkhang P."/>
            <person name="Piqani B."/>
            <person name="Purcell S."/>
            <person name="Rachupka T."/>
            <person name="Ramasamy U."/>
            <person name="Rameau R."/>
            <person name="Ray V."/>
            <person name="Raymond C."/>
            <person name="Retta R."/>
            <person name="Richardson S."/>
            <person name="Rise C."/>
            <person name="Rodriguez J."/>
            <person name="Rogers J."/>
            <person name="Rogov P."/>
            <person name="Rutman M."/>
            <person name="Schupbach R."/>
            <person name="Seaman C."/>
            <person name="Settipalli S."/>
            <person name="Sharpe T."/>
            <person name="Sheridan J."/>
            <person name="Sherpa N."/>
            <person name="Shi J."/>
            <person name="Smirnov S."/>
            <person name="Smith C."/>
            <person name="Sougnez C."/>
            <person name="Spencer B."/>
            <person name="Stalker J."/>
            <person name="Stange-thomann N."/>
            <person name="Stavropoulos S."/>
            <person name="Stetson K."/>
            <person name="Stone C."/>
            <person name="Stone S."/>
            <person name="Stubbs M."/>
            <person name="Talamas J."/>
            <person name="Tchuinga P."/>
            <person name="Tenzing P."/>
            <person name="Tesfaye S."/>
            <person name="Theodore J."/>
            <person name="Thoulutsang Y."/>
            <person name="Topham K."/>
            <person name="Towey S."/>
            <person name="Tsamla T."/>
            <person name="Tsomo N."/>
            <person name="Vallee D."/>
            <person name="Vassiliev H."/>
            <person name="Venkataraman V."/>
            <person name="Vinson J."/>
            <person name="Vo A."/>
            <person name="Wade C."/>
            <person name="Wang S."/>
            <person name="Wangchuk T."/>
            <person name="Wangdi T."/>
            <person name="Whittaker C."/>
            <person name="Wilkinson J."/>
            <person name="Wu Y."/>
            <person name="Wyman D."/>
            <person name="Yadav S."/>
            <person name="Yang S."/>
            <person name="Yang X."/>
            <person name="Yeager S."/>
            <person name="Yee E."/>
            <person name="Young G."/>
            <person name="Zainoun J."/>
            <person name="Zembeck L."/>
            <person name="Zimmer A."/>
            <person name="Zody M."/>
            <person name="Lander E."/>
        </authorList>
    </citation>
    <scope>NUCLEOTIDE SEQUENCE [LARGE SCALE GENOMIC DNA]</scope>
</reference>
<dbReference type="InterPro" id="IPR000300">
    <property type="entry name" value="IPPc"/>
</dbReference>
<feature type="domain" description="Inositol polyphosphate-related phosphatase" evidence="1">
    <location>
        <begin position="92"/>
        <end position="235"/>
    </location>
</feature>
<dbReference type="InParanoid" id="H2Z524"/>
<dbReference type="SUPFAM" id="SSF56219">
    <property type="entry name" value="DNase I-like"/>
    <property type="match status" value="1"/>
</dbReference>
<accession>H2Z524</accession>
<dbReference type="InterPro" id="IPR036691">
    <property type="entry name" value="Endo/exonu/phosph_ase_sf"/>
</dbReference>
<protein>
    <recommendedName>
        <fullName evidence="1">Inositol polyphosphate-related phosphatase domain-containing protein</fullName>
    </recommendedName>
</protein>
<evidence type="ECO:0000313" key="2">
    <source>
        <dbReference type="Ensembl" id="ENSCSAVP00000012686.1"/>
    </source>
</evidence>
<reference evidence="2" key="3">
    <citation type="submission" date="2025-09" db="UniProtKB">
        <authorList>
            <consortium name="Ensembl"/>
        </authorList>
    </citation>
    <scope>IDENTIFICATION</scope>
</reference>
<evidence type="ECO:0000313" key="3">
    <source>
        <dbReference type="Proteomes" id="UP000007875"/>
    </source>
</evidence>
<dbReference type="PANTHER" id="PTHR47039:SF1">
    <property type="entry name" value="INOSITOL POLYPHOSPHATE 5-PHOSPHATASE E"/>
    <property type="match status" value="1"/>
</dbReference>
<dbReference type="HOGENOM" id="CLU_100438_0_0_1"/>
<dbReference type="Ensembl" id="ENSCSAVT00000012832.1">
    <property type="protein sequence ID" value="ENSCSAVP00000012686.1"/>
    <property type="gene ID" value="ENSCSAVG00000007446.1"/>
</dbReference>
<dbReference type="Proteomes" id="UP000007875">
    <property type="component" value="Unassembled WGS sequence"/>
</dbReference>
<dbReference type="AlphaFoldDB" id="H2Z524"/>
<sequence length="242" mass="27936">MSVSTSSNSSKVEFKVSSDEENSCFDACSETLSSKPVSETHSVKSVLPAIPSYLVRERNFLVGHMSKSKSTNGLEELNRYFPEQRIRLFIGSWNMQRCDIPENIDEFLLPDHEDYLQDMYVIGVQEAPQDQKAWEIKLQETLGPNHVLAHSVSHGVLHLALFIRRDLIWNFSYFDEDRVTTRMISQIKTKGAAAMSFKFFGSEFLFLTSHFHSGETKVKERIDDYNKVIKQLQLPRRSNEIY</sequence>
<proteinExistence type="predicted"/>
<dbReference type="Pfam" id="PF22669">
    <property type="entry name" value="Exo_endo_phos2"/>
    <property type="match status" value="1"/>
</dbReference>
<dbReference type="GO" id="GO:0046856">
    <property type="term" value="P:phosphatidylinositol dephosphorylation"/>
    <property type="evidence" value="ECO:0007669"/>
    <property type="project" value="InterPro"/>
</dbReference>
<reference evidence="2" key="2">
    <citation type="submission" date="2025-08" db="UniProtKB">
        <authorList>
            <consortium name="Ensembl"/>
        </authorList>
    </citation>
    <scope>IDENTIFICATION</scope>
</reference>
<keyword evidence="3" id="KW-1185">Reference proteome</keyword>
<dbReference type="STRING" id="51511.ENSCSAVP00000012686"/>
<dbReference type="InterPro" id="IPR053321">
    <property type="entry name" value="IPP-5-Phosphatase_Type_IV"/>
</dbReference>
<name>H2Z524_CIOSA</name>
<dbReference type="PANTHER" id="PTHR47039">
    <property type="entry name" value="INOSITOL POLYPHOSPHATE 5-PHOSPHATASE E"/>
    <property type="match status" value="1"/>
</dbReference>
<organism evidence="2 3">
    <name type="scientific">Ciona savignyi</name>
    <name type="common">Pacific transparent sea squirt</name>
    <dbReference type="NCBI Taxonomy" id="51511"/>
    <lineage>
        <taxon>Eukaryota</taxon>
        <taxon>Metazoa</taxon>
        <taxon>Chordata</taxon>
        <taxon>Tunicata</taxon>
        <taxon>Ascidiacea</taxon>
        <taxon>Phlebobranchia</taxon>
        <taxon>Cionidae</taxon>
        <taxon>Ciona</taxon>
    </lineage>
</organism>